<name>A0A085LR57_9BILA</name>
<reference evidence="1 2" key="1">
    <citation type="journal article" date="2014" name="Nat. Genet.">
        <title>Genome and transcriptome of the porcine whipworm Trichuris suis.</title>
        <authorList>
            <person name="Jex A.R."/>
            <person name="Nejsum P."/>
            <person name="Schwarz E.M."/>
            <person name="Hu L."/>
            <person name="Young N.D."/>
            <person name="Hall R.S."/>
            <person name="Korhonen P.K."/>
            <person name="Liao S."/>
            <person name="Thamsborg S."/>
            <person name="Xia J."/>
            <person name="Xu P."/>
            <person name="Wang S."/>
            <person name="Scheerlinck J.P."/>
            <person name="Hofmann A."/>
            <person name="Sternberg P.W."/>
            <person name="Wang J."/>
            <person name="Gasser R.B."/>
        </authorList>
    </citation>
    <scope>NUCLEOTIDE SEQUENCE [LARGE SCALE GENOMIC DNA]</scope>
    <source>
        <strain evidence="1">DCEP-RM93M</strain>
    </source>
</reference>
<dbReference type="Proteomes" id="UP000030764">
    <property type="component" value="Unassembled WGS sequence"/>
</dbReference>
<protein>
    <submittedName>
        <fullName evidence="1">Uncharacterized protein</fullName>
    </submittedName>
</protein>
<dbReference type="AlphaFoldDB" id="A0A085LR57"/>
<organism evidence="1 2">
    <name type="scientific">Trichuris suis</name>
    <name type="common">pig whipworm</name>
    <dbReference type="NCBI Taxonomy" id="68888"/>
    <lineage>
        <taxon>Eukaryota</taxon>
        <taxon>Metazoa</taxon>
        <taxon>Ecdysozoa</taxon>
        <taxon>Nematoda</taxon>
        <taxon>Enoplea</taxon>
        <taxon>Dorylaimia</taxon>
        <taxon>Trichinellida</taxon>
        <taxon>Trichuridae</taxon>
        <taxon>Trichuris</taxon>
    </lineage>
</organism>
<evidence type="ECO:0000313" key="2">
    <source>
        <dbReference type="Proteomes" id="UP000030764"/>
    </source>
</evidence>
<sequence>MAWTLWSCVERKRLKEGGIEREKVDKMSSILKYHGLKMQQENYVKRLDGVKIYSQLLEVRRTLAKQKLVEALGSQSVSLLRQVIMTTMKPRSTK</sequence>
<proteinExistence type="predicted"/>
<accession>A0A085LR57</accession>
<evidence type="ECO:0000313" key="1">
    <source>
        <dbReference type="EMBL" id="KFD47453.1"/>
    </source>
</evidence>
<gene>
    <name evidence="1" type="ORF">M513_11678</name>
</gene>
<keyword evidence="2" id="KW-1185">Reference proteome</keyword>
<dbReference type="EMBL" id="KL363326">
    <property type="protein sequence ID" value="KFD47453.1"/>
    <property type="molecule type" value="Genomic_DNA"/>
</dbReference>